<dbReference type="VEuPathDB" id="VectorBase:ACUA024462"/>
<dbReference type="AlphaFoldDB" id="A0A182MRE4"/>
<accession>A0A182MRE4</accession>
<feature type="signal peptide" evidence="1">
    <location>
        <begin position="1"/>
        <end position="25"/>
    </location>
</feature>
<dbReference type="EnsemblMetazoa" id="ACUA024462-RA">
    <property type="protein sequence ID" value="ACUA024462-PA"/>
    <property type="gene ID" value="ACUA024462"/>
</dbReference>
<dbReference type="Proteomes" id="UP000075883">
    <property type="component" value="Unassembled WGS sequence"/>
</dbReference>
<keyword evidence="1" id="KW-0732">Signal</keyword>
<evidence type="ECO:0000313" key="3">
    <source>
        <dbReference type="Proteomes" id="UP000075883"/>
    </source>
</evidence>
<name>A0A182MRE4_9DIPT</name>
<proteinExistence type="predicted"/>
<sequence>MRMKLLTPLLALTAILLIGLSPVSASCNFGLGNRVRDEQLLHTIRVTKRASDGPENLQLHLDYKANPLFNQQITFAQVQTTSTSSCSFTVPAENNSKHKLLKQILP</sequence>
<evidence type="ECO:0000256" key="1">
    <source>
        <dbReference type="SAM" id="SignalP"/>
    </source>
</evidence>
<dbReference type="EMBL" id="AXCM01000026">
    <property type="status" value="NOT_ANNOTATED_CDS"/>
    <property type="molecule type" value="Genomic_DNA"/>
</dbReference>
<reference evidence="3" key="1">
    <citation type="submission" date="2013-09" db="EMBL/GenBank/DDBJ databases">
        <title>The Genome Sequence of Anopheles culicifacies species A.</title>
        <authorList>
            <consortium name="The Broad Institute Genomics Platform"/>
            <person name="Neafsey D.E."/>
            <person name="Besansky N."/>
            <person name="Howell P."/>
            <person name="Walton C."/>
            <person name="Young S.K."/>
            <person name="Zeng Q."/>
            <person name="Gargeya S."/>
            <person name="Fitzgerald M."/>
            <person name="Haas B."/>
            <person name="Abouelleil A."/>
            <person name="Allen A.W."/>
            <person name="Alvarado L."/>
            <person name="Arachchi H.M."/>
            <person name="Berlin A.M."/>
            <person name="Chapman S.B."/>
            <person name="Gainer-Dewar J."/>
            <person name="Goldberg J."/>
            <person name="Griggs A."/>
            <person name="Gujja S."/>
            <person name="Hansen M."/>
            <person name="Howarth C."/>
            <person name="Imamovic A."/>
            <person name="Ireland A."/>
            <person name="Larimer J."/>
            <person name="McCowan C."/>
            <person name="Murphy C."/>
            <person name="Pearson M."/>
            <person name="Poon T.W."/>
            <person name="Priest M."/>
            <person name="Roberts A."/>
            <person name="Saif S."/>
            <person name="Shea T."/>
            <person name="Sisk P."/>
            <person name="Sykes S."/>
            <person name="Wortman J."/>
            <person name="Nusbaum C."/>
            <person name="Birren B."/>
        </authorList>
    </citation>
    <scope>NUCLEOTIDE SEQUENCE [LARGE SCALE GENOMIC DNA]</scope>
    <source>
        <strain evidence="3">A-37</strain>
    </source>
</reference>
<dbReference type="PROSITE" id="PS51257">
    <property type="entry name" value="PROKAR_LIPOPROTEIN"/>
    <property type="match status" value="1"/>
</dbReference>
<reference evidence="2" key="2">
    <citation type="submission" date="2020-05" db="UniProtKB">
        <authorList>
            <consortium name="EnsemblMetazoa"/>
        </authorList>
    </citation>
    <scope>IDENTIFICATION</scope>
    <source>
        <strain evidence="2">A-37</strain>
    </source>
</reference>
<feature type="chain" id="PRO_5008128706" evidence="1">
    <location>
        <begin position="26"/>
        <end position="106"/>
    </location>
</feature>
<dbReference type="STRING" id="139723.A0A182MRE4"/>
<evidence type="ECO:0000313" key="2">
    <source>
        <dbReference type="EnsemblMetazoa" id="ACUA024462-PA"/>
    </source>
</evidence>
<keyword evidence="3" id="KW-1185">Reference proteome</keyword>
<protein>
    <submittedName>
        <fullName evidence="2">Uncharacterized protein</fullName>
    </submittedName>
</protein>
<organism evidence="2 3">
    <name type="scientific">Anopheles culicifacies</name>
    <dbReference type="NCBI Taxonomy" id="139723"/>
    <lineage>
        <taxon>Eukaryota</taxon>
        <taxon>Metazoa</taxon>
        <taxon>Ecdysozoa</taxon>
        <taxon>Arthropoda</taxon>
        <taxon>Hexapoda</taxon>
        <taxon>Insecta</taxon>
        <taxon>Pterygota</taxon>
        <taxon>Neoptera</taxon>
        <taxon>Endopterygota</taxon>
        <taxon>Diptera</taxon>
        <taxon>Nematocera</taxon>
        <taxon>Culicoidea</taxon>
        <taxon>Culicidae</taxon>
        <taxon>Anophelinae</taxon>
        <taxon>Anopheles</taxon>
        <taxon>culicifacies species complex</taxon>
    </lineage>
</organism>